<dbReference type="Gene3D" id="1.10.1740.10">
    <property type="match status" value="1"/>
</dbReference>
<keyword evidence="4" id="KW-0804">Transcription</keyword>
<dbReference type="InterPro" id="IPR013249">
    <property type="entry name" value="RNA_pol_sigma70_r4_t2"/>
</dbReference>
<dbReference type="Proteomes" id="UP001589747">
    <property type="component" value="Unassembled WGS sequence"/>
</dbReference>
<dbReference type="Gene3D" id="1.10.10.10">
    <property type="entry name" value="Winged helix-like DNA-binding domain superfamily/Winged helix DNA-binding domain"/>
    <property type="match status" value="1"/>
</dbReference>
<evidence type="ECO:0000256" key="2">
    <source>
        <dbReference type="ARBA" id="ARBA00023015"/>
    </source>
</evidence>
<dbReference type="Pfam" id="PF08281">
    <property type="entry name" value="Sigma70_r4_2"/>
    <property type="match status" value="1"/>
</dbReference>
<dbReference type="InterPro" id="IPR013325">
    <property type="entry name" value="RNA_pol_sigma_r2"/>
</dbReference>
<proteinExistence type="inferred from homology"/>
<dbReference type="InterPro" id="IPR036388">
    <property type="entry name" value="WH-like_DNA-bd_sf"/>
</dbReference>
<dbReference type="EMBL" id="JBHMDO010000033">
    <property type="protein sequence ID" value="MFB9328043.1"/>
    <property type="molecule type" value="Genomic_DNA"/>
</dbReference>
<evidence type="ECO:0000313" key="9">
    <source>
        <dbReference type="Proteomes" id="UP001589747"/>
    </source>
</evidence>
<dbReference type="Pfam" id="PF04542">
    <property type="entry name" value="Sigma70_r2"/>
    <property type="match status" value="1"/>
</dbReference>
<comment type="caution">
    <text evidence="8">The sequence shown here is derived from an EMBL/GenBank/DDBJ whole genome shotgun (WGS) entry which is preliminary data.</text>
</comment>
<feature type="domain" description="RNA polymerase sigma factor 70 region 4 type 2" evidence="6">
    <location>
        <begin position="115"/>
        <end position="167"/>
    </location>
</feature>
<dbReference type="InterPro" id="IPR014973">
    <property type="entry name" value="DUF1835"/>
</dbReference>
<dbReference type="InterPro" id="IPR007627">
    <property type="entry name" value="RNA_pol_sigma70_r2"/>
</dbReference>
<gene>
    <name evidence="8" type="ORF">ACFFSY_19120</name>
</gene>
<dbReference type="InterPro" id="IPR014284">
    <property type="entry name" value="RNA_pol_sigma-70_dom"/>
</dbReference>
<dbReference type="PANTHER" id="PTHR43133:SF51">
    <property type="entry name" value="RNA POLYMERASE SIGMA FACTOR"/>
    <property type="match status" value="1"/>
</dbReference>
<comment type="similarity">
    <text evidence="1">Belongs to the sigma-70 factor family. ECF subfamily.</text>
</comment>
<dbReference type="CDD" id="cd06171">
    <property type="entry name" value="Sigma70_r4"/>
    <property type="match status" value="1"/>
</dbReference>
<evidence type="ECO:0000256" key="3">
    <source>
        <dbReference type="ARBA" id="ARBA00023082"/>
    </source>
</evidence>
<evidence type="ECO:0000259" key="7">
    <source>
        <dbReference type="Pfam" id="PF08874"/>
    </source>
</evidence>
<dbReference type="InterPro" id="IPR039425">
    <property type="entry name" value="RNA_pol_sigma-70-like"/>
</dbReference>
<keyword evidence="3" id="KW-0731">Sigma factor</keyword>
<keyword evidence="2" id="KW-0805">Transcription regulation</keyword>
<evidence type="ECO:0000313" key="8">
    <source>
        <dbReference type="EMBL" id="MFB9328043.1"/>
    </source>
</evidence>
<name>A0ABV5KS39_9BACL</name>
<feature type="domain" description="RNA polymerase sigma-70 region 2" evidence="5">
    <location>
        <begin position="19"/>
        <end position="85"/>
    </location>
</feature>
<dbReference type="NCBIfam" id="TIGR02937">
    <property type="entry name" value="sigma70-ECF"/>
    <property type="match status" value="1"/>
</dbReference>
<evidence type="ECO:0000256" key="4">
    <source>
        <dbReference type="ARBA" id="ARBA00023163"/>
    </source>
</evidence>
<dbReference type="PANTHER" id="PTHR43133">
    <property type="entry name" value="RNA POLYMERASE ECF-TYPE SIGMA FACTO"/>
    <property type="match status" value="1"/>
</dbReference>
<evidence type="ECO:0000259" key="6">
    <source>
        <dbReference type="Pfam" id="PF08281"/>
    </source>
</evidence>
<feature type="domain" description="DUF1835" evidence="7">
    <location>
        <begin position="191"/>
        <end position="295"/>
    </location>
</feature>
<protein>
    <submittedName>
        <fullName evidence="8">Sigma-70 family RNA polymerase sigma factor</fullName>
    </submittedName>
</protein>
<dbReference type="SUPFAM" id="SSF88659">
    <property type="entry name" value="Sigma3 and sigma4 domains of RNA polymerase sigma factors"/>
    <property type="match status" value="1"/>
</dbReference>
<dbReference type="SUPFAM" id="SSF88946">
    <property type="entry name" value="Sigma2 domain of RNA polymerase sigma factors"/>
    <property type="match status" value="1"/>
</dbReference>
<accession>A0ABV5KS39</accession>
<dbReference type="RefSeq" id="WP_377496972.1">
    <property type="nucleotide sequence ID" value="NZ_JBHMDO010000033.1"/>
</dbReference>
<reference evidence="8 9" key="1">
    <citation type="submission" date="2024-09" db="EMBL/GenBank/DDBJ databases">
        <authorList>
            <person name="Sun Q."/>
            <person name="Mori K."/>
        </authorList>
    </citation>
    <scope>NUCLEOTIDE SEQUENCE [LARGE SCALE GENOMIC DNA]</scope>
    <source>
        <strain evidence="8 9">TISTR 2452</strain>
    </source>
</reference>
<evidence type="ECO:0000259" key="5">
    <source>
        <dbReference type="Pfam" id="PF04542"/>
    </source>
</evidence>
<dbReference type="Pfam" id="PF08874">
    <property type="entry name" value="DUF1835"/>
    <property type="match status" value="1"/>
</dbReference>
<organism evidence="8 9">
    <name type="scientific">Paenibacillus aurantiacus</name>
    <dbReference type="NCBI Taxonomy" id="1936118"/>
    <lineage>
        <taxon>Bacteria</taxon>
        <taxon>Bacillati</taxon>
        <taxon>Bacillota</taxon>
        <taxon>Bacilli</taxon>
        <taxon>Bacillales</taxon>
        <taxon>Paenibacillaceae</taxon>
        <taxon>Paenibacillus</taxon>
    </lineage>
</organism>
<keyword evidence="9" id="KW-1185">Reference proteome</keyword>
<sequence length="512" mass="57480">MREWIEAAQTGDRESFERLVRHFRPLACTIAYDRLGDSYLAEDAVQEAFTEAFLYIDQVREPSAFAGWLKRIVIRQCLRLRRRKTHPSAMLEEADAIADTSPGVLEQVELRELRQLVHQAVDGLPSKLRIAVSLFYLEGQPIRTIAEALDTTPSALKKRLFEARSKLKGALPVRDLIHVYRQLSEGGVKMLHIVNGDVFGSKLKQSQIPGEVLVWREIYTVGPVFTEPAEPENRAARAAYIEQALGVPQAEFIRHGEEQERALAAYQDYDEVVLWFEYDLFDQTMLAYLLHWFSERPLGKTKLSLLSIGAFPGIASFRGLGQLNLRQVETLSGLWQAVSGRELRLGADLWQAFTADTADPLVELLKGDTSALPFAREAFLAHLSKFPSVRNGLGSIEQATLDVLTEGTRTPIELFRLICEQHHVLGMGDLEYWSILKTLAGGDEPIVRVDGSETFPSFQGVPDNFASSRIGLTELGSLVQEGKADRVARCGIDQWYGGVHLHGRGEVLRRDW</sequence>
<dbReference type="InterPro" id="IPR013324">
    <property type="entry name" value="RNA_pol_sigma_r3/r4-like"/>
</dbReference>
<evidence type="ECO:0000256" key="1">
    <source>
        <dbReference type="ARBA" id="ARBA00010641"/>
    </source>
</evidence>